<reference evidence="1 2" key="1">
    <citation type="submission" date="2020-03" db="EMBL/GenBank/DDBJ databases">
        <title>Dissostichus mawsoni Genome sequencing and assembly.</title>
        <authorList>
            <person name="Park H."/>
        </authorList>
    </citation>
    <scope>NUCLEOTIDE SEQUENCE [LARGE SCALE GENOMIC DNA]</scope>
    <source>
        <strain evidence="1">DM0001</strain>
        <tissue evidence="1">Muscle</tissue>
    </source>
</reference>
<gene>
    <name evidence="1" type="ORF">F7725_028137</name>
</gene>
<dbReference type="AlphaFoldDB" id="A0A7J5XFW5"/>
<evidence type="ECO:0000313" key="2">
    <source>
        <dbReference type="Proteomes" id="UP000518266"/>
    </source>
</evidence>
<sequence>MASVPLSYAWLHLDGSLEVIYNKCFVSTDRHQRIGFFSVGVWVEPSWDGDGTLIKEVSSKHVDQGSEQQGTSSLDPVLGQFHFLQDVIFQPCPAVLRSIH</sequence>
<organism evidence="1 2">
    <name type="scientific">Dissostichus mawsoni</name>
    <name type="common">Antarctic cod</name>
    <dbReference type="NCBI Taxonomy" id="36200"/>
    <lineage>
        <taxon>Eukaryota</taxon>
        <taxon>Metazoa</taxon>
        <taxon>Chordata</taxon>
        <taxon>Craniata</taxon>
        <taxon>Vertebrata</taxon>
        <taxon>Euteleostomi</taxon>
        <taxon>Actinopterygii</taxon>
        <taxon>Neopterygii</taxon>
        <taxon>Teleostei</taxon>
        <taxon>Neoteleostei</taxon>
        <taxon>Acanthomorphata</taxon>
        <taxon>Eupercaria</taxon>
        <taxon>Perciformes</taxon>
        <taxon>Notothenioidei</taxon>
        <taxon>Nototheniidae</taxon>
        <taxon>Dissostichus</taxon>
    </lineage>
</organism>
<comment type="caution">
    <text evidence="1">The sequence shown here is derived from an EMBL/GenBank/DDBJ whole genome shotgun (WGS) entry which is preliminary data.</text>
</comment>
<name>A0A7J5XFW5_DISMA</name>
<proteinExistence type="predicted"/>
<dbReference type="Proteomes" id="UP000518266">
    <property type="component" value="Unassembled WGS sequence"/>
</dbReference>
<keyword evidence="2" id="KW-1185">Reference proteome</keyword>
<accession>A0A7J5XFW5</accession>
<dbReference type="EMBL" id="JAAKFY010000025">
    <property type="protein sequence ID" value="KAF3835579.1"/>
    <property type="molecule type" value="Genomic_DNA"/>
</dbReference>
<evidence type="ECO:0000313" key="1">
    <source>
        <dbReference type="EMBL" id="KAF3835579.1"/>
    </source>
</evidence>
<protein>
    <submittedName>
        <fullName evidence="1">Uncharacterized protein</fullName>
    </submittedName>
</protein>